<evidence type="ECO:0000256" key="3">
    <source>
        <dbReference type="ARBA" id="ARBA00022692"/>
    </source>
</evidence>
<dbReference type="AlphaFoldDB" id="A0A914I6N4"/>
<evidence type="ECO:0000259" key="8">
    <source>
        <dbReference type="PROSITE" id="PS50202"/>
    </source>
</evidence>
<evidence type="ECO:0000313" key="9">
    <source>
        <dbReference type="Proteomes" id="UP000887572"/>
    </source>
</evidence>
<reference evidence="10" key="1">
    <citation type="submission" date="2022-11" db="UniProtKB">
        <authorList>
            <consortium name="WormBaseParasite"/>
        </authorList>
    </citation>
    <scope>IDENTIFICATION</scope>
</reference>
<dbReference type="Proteomes" id="UP000887572">
    <property type="component" value="Unplaced"/>
</dbReference>
<dbReference type="PIRSF" id="PIRSF019693">
    <property type="entry name" value="VAMP-associated"/>
    <property type="match status" value="1"/>
</dbReference>
<feature type="transmembrane region" description="Helical" evidence="7">
    <location>
        <begin position="228"/>
        <end position="246"/>
    </location>
</feature>
<dbReference type="Pfam" id="PF00635">
    <property type="entry name" value="Motile_Sperm"/>
    <property type="match status" value="1"/>
</dbReference>
<dbReference type="GO" id="GO:0090158">
    <property type="term" value="P:endoplasmic reticulum membrane organization"/>
    <property type="evidence" value="ECO:0007669"/>
    <property type="project" value="TreeGrafter"/>
</dbReference>
<dbReference type="InterPro" id="IPR000535">
    <property type="entry name" value="MSP_dom"/>
</dbReference>
<keyword evidence="3 7" id="KW-0812">Transmembrane</keyword>
<dbReference type="PANTHER" id="PTHR10809:SF6">
    <property type="entry name" value="AT11025P-RELATED"/>
    <property type="match status" value="1"/>
</dbReference>
<evidence type="ECO:0000256" key="4">
    <source>
        <dbReference type="ARBA" id="ARBA00022989"/>
    </source>
</evidence>
<evidence type="ECO:0000256" key="1">
    <source>
        <dbReference type="ARBA" id="ARBA00004211"/>
    </source>
</evidence>
<keyword evidence="6" id="KW-0963">Cytoplasm</keyword>
<keyword evidence="5 7" id="KW-0472">Membrane</keyword>
<dbReference type="InterPro" id="IPR008962">
    <property type="entry name" value="PapD-like_sf"/>
</dbReference>
<proteinExistence type="inferred from homology"/>
<dbReference type="GO" id="GO:0061817">
    <property type="term" value="P:endoplasmic reticulum-plasma membrane tethering"/>
    <property type="evidence" value="ECO:0007669"/>
    <property type="project" value="TreeGrafter"/>
</dbReference>
<dbReference type="GO" id="GO:0005789">
    <property type="term" value="C:endoplasmic reticulum membrane"/>
    <property type="evidence" value="ECO:0007669"/>
    <property type="project" value="InterPro"/>
</dbReference>
<feature type="domain" description="MSP" evidence="8">
    <location>
        <begin position="7"/>
        <end position="128"/>
    </location>
</feature>
<evidence type="ECO:0000256" key="6">
    <source>
        <dbReference type="RuleBase" id="RU003425"/>
    </source>
</evidence>
<accession>A0A914I6N4</accession>
<dbReference type="WBParaSite" id="Gr19_v10_g7804.t1">
    <property type="protein sequence ID" value="Gr19_v10_g7804.t1"/>
    <property type="gene ID" value="Gr19_v10_g7804"/>
</dbReference>
<evidence type="ECO:0000256" key="5">
    <source>
        <dbReference type="ARBA" id="ARBA00023136"/>
    </source>
</evidence>
<dbReference type="SUPFAM" id="SSF49354">
    <property type="entry name" value="PapD-like"/>
    <property type="match status" value="1"/>
</dbReference>
<comment type="function">
    <text evidence="6">Central component in molecular interactions underlying sperm crawling. Forms an extensive filament system that extends from sperm villipoda, along the leading edge of the pseudopod.</text>
</comment>
<dbReference type="PROSITE" id="PS50202">
    <property type="entry name" value="MSP"/>
    <property type="match status" value="1"/>
</dbReference>
<evidence type="ECO:0000313" key="10">
    <source>
        <dbReference type="WBParaSite" id="Gr19_v10_g7804.t1"/>
    </source>
</evidence>
<evidence type="ECO:0000256" key="2">
    <source>
        <dbReference type="ARBA" id="ARBA00008932"/>
    </source>
</evidence>
<keyword evidence="6" id="KW-0206">Cytoskeleton</keyword>
<organism evidence="9 10">
    <name type="scientific">Globodera rostochiensis</name>
    <name type="common">Golden nematode worm</name>
    <name type="synonym">Heterodera rostochiensis</name>
    <dbReference type="NCBI Taxonomy" id="31243"/>
    <lineage>
        <taxon>Eukaryota</taxon>
        <taxon>Metazoa</taxon>
        <taxon>Ecdysozoa</taxon>
        <taxon>Nematoda</taxon>
        <taxon>Chromadorea</taxon>
        <taxon>Rhabditida</taxon>
        <taxon>Tylenchina</taxon>
        <taxon>Tylenchomorpha</taxon>
        <taxon>Tylenchoidea</taxon>
        <taxon>Heteroderidae</taxon>
        <taxon>Heteroderinae</taxon>
        <taxon>Globodera</taxon>
    </lineage>
</organism>
<keyword evidence="4 7" id="KW-1133">Transmembrane helix</keyword>
<comment type="subcellular location">
    <subcellularLocation>
        <location evidence="1">Membrane</location>
        <topology evidence="1">Single-pass type IV membrane protein</topology>
    </subcellularLocation>
</comment>
<comment type="similarity">
    <text evidence="2">Belongs to the VAMP-associated protein (VAP) (TC 9.B.17) family.</text>
</comment>
<dbReference type="InterPro" id="IPR013783">
    <property type="entry name" value="Ig-like_fold"/>
</dbReference>
<dbReference type="GO" id="GO:0033149">
    <property type="term" value="F:FFAT motif binding"/>
    <property type="evidence" value="ECO:0007669"/>
    <property type="project" value="TreeGrafter"/>
</dbReference>
<protein>
    <recommendedName>
        <fullName evidence="6">Major sperm protein</fullName>
    </recommendedName>
</protein>
<dbReference type="PANTHER" id="PTHR10809">
    <property type="entry name" value="VESICLE-ASSOCIATED MEMBRANE PROTEIN-ASSOCIATED PROTEIN"/>
    <property type="match status" value="1"/>
</dbReference>
<sequence length="249" mass="28158">MTKPQQVLILEPNSELSFKGPFTEYVNANLTLSNPSQKDVYFKVKTTAPKFYCVRPNSGVIKANDKAQINVMLQPVESPETLESERSRHKFMIQTAFATTDEQPSVEQFWKTVDSSLIMDSKLRVVFHRPFGFGDEINRDETDTSGAFGTSYNKTGESKYEQPIQTAKSMEPKPNDLQLALQRETELRIMYQDEKLNLEKENYALIDKLEKMTHSAAAGSIHQDNVQLIHAILFAILALLVGLIVGKLL</sequence>
<evidence type="ECO:0000256" key="7">
    <source>
        <dbReference type="SAM" id="Phobius"/>
    </source>
</evidence>
<dbReference type="Gene3D" id="2.60.40.10">
    <property type="entry name" value="Immunoglobulins"/>
    <property type="match status" value="1"/>
</dbReference>
<name>A0A914I6N4_GLORO</name>
<dbReference type="InterPro" id="IPR016763">
    <property type="entry name" value="VAP"/>
</dbReference>
<keyword evidence="9" id="KW-1185">Reference proteome</keyword>
<dbReference type="GO" id="GO:0005886">
    <property type="term" value="C:plasma membrane"/>
    <property type="evidence" value="ECO:0007669"/>
    <property type="project" value="TreeGrafter"/>
</dbReference>